<gene>
    <name evidence="3" type="primary">LOC113461439</name>
</gene>
<name>A0A8B8J0E0_PHODC</name>
<evidence type="ECO:0000313" key="2">
    <source>
        <dbReference type="Proteomes" id="UP000228380"/>
    </source>
</evidence>
<dbReference type="PANTHER" id="PTHR48258:SF3">
    <property type="entry name" value="FK506-BINDING PROTEIN 4-LIKE ISOFORM X1"/>
    <property type="match status" value="1"/>
</dbReference>
<evidence type="ECO:0000259" key="1">
    <source>
        <dbReference type="Pfam" id="PF13960"/>
    </source>
</evidence>
<sequence>MHIVWNVFLNIFYTCMDIKGKTKDNMKARQDLELCCKCPKLRIQFVNEKQVKPPASYVLSKDQAMEVCEWVKGLRLPDGYASNISKCVNLYDYKFYGLKSHGCHVFMLRLFPIAFREVLPIAVWDALTELSYYFRDLCNTTLHVQNMEVLEKNIMVTLCKLEKIFPPAFFDSMEHLPVHLAYEAKVGDPVQYRWMYLVERLMHDLKHKVKNRASIEGSIIEAYIIEEISTFCSYYFEPSIQTRLNQVLRNDDEGECDLVDRLPIFTHQGRPFGRPFGRHLTTQEYNAAELSKL</sequence>
<keyword evidence="2" id="KW-1185">Reference proteome</keyword>
<dbReference type="InterPro" id="IPR025452">
    <property type="entry name" value="DUF4218"/>
</dbReference>
<organism evidence="2 3">
    <name type="scientific">Phoenix dactylifera</name>
    <name type="common">Date palm</name>
    <dbReference type="NCBI Taxonomy" id="42345"/>
    <lineage>
        <taxon>Eukaryota</taxon>
        <taxon>Viridiplantae</taxon>
        <taxon>Streptophyta</taxon>
        <taxon>Embryophyta</taxon>
        <taxon>Tracheophyta</taxon>
        <taxon>Spermatophyta</taxon>
        <taxon>Magnoliopsida</taxon>
        <taxon>Liliopsida</taxon>
        <taxon>Arecaceae</taxon>
        <taxon>Coryphoideae</taxon>
        <taxon>Phoeniceae</taxon>
        <taxon>Phoenix</taxon>
    </lineage>
</organism>
<dbReference type="Proteomes" id="UP000228380">
    <property type="component" value="Unplaced"/>
</dbReference>
<proteinExistence type="predicted"/>
<dbReference type="KEGG" id="pda:113461439"/>
<dbReference type="Pfam" id="PF13960">
    <property type="entry name" value="DUF4218"/>
    <property type="match status" value="1"/>
</dbReference>
<reference evidence="3" key="1">
    <citation type="submission" date="2025-08" db="UniProtKB">
        <authorList>
            <consortium name="RefSeq"/>
        </authorList>
    </citation>
    <scope>IDENTIFICATION</scope>
    <source>
        <tissue evidence="3">Young leaves</tissue>
    </source>
</reference>
<feature type="domain" description="DUF4218" evidence="1">
    <location>
        <begin position="137"/>
        <end position="250"/>
    </location>
</feature>
<dbReference type="AlphaFoldDB" id="A0A8B8J0E0"/>
<dbReference type="GeneID" id="113461439"/>
<protein>
    <submittedName>
        <fullName evidence="3">Uncharacterized protein LOC113461439</fullName>
    </submittedName>
</protein>
<evidence type="ECO:0000313" key="3">
    <source>
        <dbReference type="RefSeq" id="XP_026657308.1"/>
    </source>
</evidence>
<dbReference type="OrthoDB" id="781792at2759"/>
<dbReference type="PANTHER" id="PTHR48258">
    <property type="entry name" value="DUF4218 DOMAIN-CONTAINING PROTEIN-RELATED"/>
    <property type="match status" value="1"/>
</dbReference>
<accession>A0A8B8J0E0</accession>
<dbReference type="RefSeq" id="XP_026657308.1">
    <property type="nucleotide sequence ID" value="XM_026801507.2"/>
</dbReference>